<evidence type="ECO:0000256" key="10">
    <source>
        <dbReference type="ARBA" id="ARBA00023125"/>
    </source>
</evidence>
<evidence type="ECO:0000256" key="3">
    <source>
        <dbReference type="ARBA" id="ARBA00010467"/>
    </source>
</evidence>
<dbReference type="SMART" id="SM00086">
    <property type="entry name" value="PAC"/>
    <property type="match status" value="1"/>
</dbReference>
<dbReference type="GO" id="GO:0000981">
    <property type="term" value="F:DNA-binding transcription factor activity, RNA polymerase II-specific"/>
    <property type="evidence" value="ECO:0007669"/>
    <property type="project" value="InterPro"/>
</dbReference>
<keyword evidence="13" id="KW-0539">Nucleus</keyword>
<keyword evidence="7" id="KW-0779">Telomere</keyword>
<feature type="coiled-coil region" evidence="15">
    <location>
        <begin position="1127"/>
        <end position="1154"/>
    </location>
</feature>
<dbReference type="EMBL" id="GG666471">
    <property type="protein sequence ID" value="EEN67690.1"/>
    <property type="molecule type" value="Genomic_DNA"/>
</dbReference>
<dbReference type="FunCoup" id="C3XWF6">
    <property type="interactions" value="243"/>
</dbReference>
<dbReference type="GO" id="GO:0003677">
    <property type="term" value="F:DNA binding"/>
    <property type="evidence" value="ECO:0007669"/>
    <property type="project" value="UniProtKB-KW"/>
</dbReference>
<feature type="compositionally biased region" description="Polar residues" evidence="16">
    <location>
        <begin position="262"/>
        <end position="283"/>
    </location>
</feature>
<feature type="region of interest" description="Disordered" evidence="16">
    <location>
        <begin position="1315"/>
        <end position="1344"/>
    </location>
</feature>
<evidence type="ECO:0000256" key="2">
    <source>
        <dbReference type="ARBA" id="ARBA00004574"/>
    </source>
</evidence>
<reference evidence="19" key="1">
    <citation type="journal article" date="2008" name="Nature">
        <title>The amphioxus genome and the evolution of the chordate karyotype.</title>
        <authorList>
            <consortium name="US DOE Joint Genome Institute (JGI-PGF)"/>
            <person name="Putnam N.H."/>
            <person name="Butts T."/>
            <person name="Ferrier D.E.K."/>
            <person name="Furlong R.F."/>
            <person name="Hellsten U."/>
            <person name="Kawashima T."/>
            <person name="Robinson-Rechavi M."/>
            <person name="Shoguchi E."/>
            <person name="Terry A."/>
            <person name="Yu J.-K."/>
            <person name="Benito-Gutierrez E.L."/>
            <person name="Dubchak I."/>
            <person name="Garcia-Fernandez J."/>
            <person name="Gibson-Brown J.J."/>
            <person name="Grigoriev I.V."/>
            <person name="Horton A.C."/>
            <person name="de Jong P.J."/>
            <person name="Jurka J."/>
            <person name="Kapitonov V.V."/>
            <person name="Kohara Y."/>
            <person name="Kuroki Y."/>
            <person name="Lindquist E."/>
            <person name="Lucas S."/>
            <person name="Osoegawa K."/>
            <person name="Pennacchio L.A."/>
            <person name="Salamov A.A."/>
            <person name="Satou Y."/>
            <person name="Sauka-Spengler T."/>
            <person name="Schmutz J."/>
            <person name="Shin-I T."/>
            <person name="Toyoda A."/>
            <person name="Bronner-Fraser M."/>
            <person name="Fujiyama A."/>
            <person name="Holland L.Z."/>
            <person name="Holland P.W.H."/>
            <person name="Satoh N."/>
            <person name="Rokhsar D.S."/>
        </authorList>
    </citation>
    <scope>NUCLEOTIDE SEQUENCE [LARGE SCALE GENOMIC DNA]</scope>
    <source>
        <strain evidence="19">S238N-H82</strain>
        <tissue evidence="19">Testes</tissue>
    </source>
</reference>
<dbReference type="InterPro" id="IPR009057">
    <property type="entry name" value="Homeodomain-like_sf"/>
</dbReference>
<evidence type="ECO:0000256" key="9">
    <source>
        <dbReference type="ARBA" id="ARBA00023108"/>
    </source>
</evidence>
<keyword evidence="6" id="KW-0677">Repeat</keyword>
<keyword evidence="15" id="KW-0175">Coiled coil</keyword>
<dbReference type="FunFam" id="3.30.450.20:FF:000016">
    <property type="entry name" value="Circadian locomoter output cycles protein"/>
    <property type="match status" value="1"/>
</dbReference>
<evidence type="ECO:0000313" key="19">
    <source>
        <dbReference type="EMBL" id="EEN67690.1"/>
    </source>
</evidence>
<dbReference type="InterPro" id="IPR035965">
    <property type="entry name" value="PAS-like_dom_sf"/>
</dbReference>
<dbReference type="PRINTS" id="PR00785">
    <property type="entry name" value="NCTRNSLOCATR"/>
</dbReference>
<dbReference type="Pfam" id="PF00010">
    <property type="entry name" value="HLH"/>
    <property type="match status" value="1"/>
</dbReference>
<feature type="compositionally biased region" description="Acidic residues" evidence="16">
    <location>
        <begin position="390"/>
        <end position="411"/>
    </location>
</feature>
<evidence type="ECO:0000256" key="11">
    <source>
        <dbReference type="ARBA" id="ARBA00023159"/>
    </source>
</evidence>
<dbReference type="GO" id="GO:0032922">
    <property type="term" value="P:circadian regulation of gene expression"/>
    <property type="evidence" value="ECO:0007669"/>
    <property type="project" value="InterPro"/>
</dbReference>
<dbReference type="InterPro" id="IPR047230">
    <property type="entry name" value="CLOCK-like"/>
</dbReference>
<evidence type="ECO:0000256" key="8">
    <source>
        <dbReference type="ARBA" id="ARBA00023015"/>
    </source>
</evidence>
<proteinExistence type="inferred from homology"/>
<feature type="region of interest" description="Disordered" evidence="16">
    <location>
        <begin position="348"/>
        <end position="411"/>
    </location>
</feature>
<dbReference type="GO" id="GO:0046983">
    <property type="term" value="F:protein dimerization activity"/>
    <property type="evidence" value="ECO:0007669"/>
    <property type="project" value="InterPro"/>
</dbReference>
<accession>C3XWF6</accession>
<evidence type="ECO:0000256" key="4">
    <source>
        <dbReference type="ARBA" id="ARBA00017805"/>
    </source>
</evidence>
<keyword evidence="12" id="KW-0804">Transcription</keyword>
<dbReference type="SUPFAM" id="SSF46689">
    <property type="entry name" value="Homeodomain-like"/>
    <property type="match status" value="1"/>
</dbReference>
<dbReference type="Pfam" id="PF00989">
    <property type="entry name" value="PAS"/>
    <property type="match status" value="1"/>
</dbReference>
<dbReference type="PANTHER" id="PTHR46055">
    <property type="entry name" value="CIRCADIAN LOCOMOTER OUTPUT CYCLES PROTEIN KAPUT"/>
    <property type="match status" value="1"/>
</dbReference>
<organism>
    <name type="scientific">Branchiostoma floridae</name>
    <name type="common">Florida lancelet</name>
    <name type="synonym">Amphioxus</name>
    <dbReference type="NCBI Taxonomy" id="7739"/>
    <lineage>
        <taxon>Eukaryota</taxon>
        <taxon>Metazoa</taxon>
        <taxon>Chordata</taxon>
        <taxon>Cephalochordata</taxon>
        <taxon>Leptocardii</taxon>
        <taxon>Amphioxiformes</taxon>
        <taxon>Branchiostomatidae</taxon>
        <taxon>Branchiostoma</taxon>
    </lineage>
</organism>
<feature type="region of interest" description="Disordered" evidence="16">
    <location>
        <begin position="1030"/>
        <end position="1073"/>
    </location>
</feature>
<feature type="compositionally biased region" description="Low complexity" evidence="16">
    <location>
        <begin position="199"/>
        <end position="261"/>
    </location>
</feature>
<keyword evidence="10" id="KW-0238">DNA-binding</keyword>
<dbReference type="InterPro" id="IPR011598">
    <property type="entry name" value="bHLH_dom"/>
</dbReference>
<feature type="compositionally biased region" description="Low complexity" evidence="16">
    <location>
        <begin position="380"/>
        <end position="389"/>
    </location>
</feature>
<evidence type="ECO:0000259" key="18">
    <source>
        <dbReference type="PROSITE" id="PS50888"/>
    </source>
</evidence>
<evidence type="ECO:0000256" key="12">
    <source>
        <dbReference type="ARBA" id="ARBA00023163"/>
    </source>
</evidence>
<dbReference type="GO" id="GO:0005667">
    <property type="term" value="C:transcription regulator complex"/>
    <property type="evidence" value="ECO:0007669"/>
    <property type="project" value="InterPro"/>
</dbReference>
<dbReference type="STRING" id="7739.C3XWF6"/>
<feature type="region of interest" description="Disordered" evidence="16">
    <location>
        <begin position="140"/>
        <end position="327"/>
    </location>
</feature>
<comment type="subcellular location">
    <subcellularLocation>
        <location evidence="2">Chromosome</location>
        <location evidence="2">Telomere</location>
    </subcellularLocation>
    <subcellularLocation>
        <location evidence="1">Nucleus</location>
    </subcellularLocation>
</comment>
<dbReference type="InterPro" id="IPR015010">
    <property type="entry name" value="TERF2IP_Myb"/>
</dbReference>
<protein>
    <recommendedName>
        <fullName evidence="4">Telomeric repeat-binding factor 2-interacting protein 1</fullName>
    </recommendedName>
    <alternativeName>
        <fullName evidence="14">Repressor/activator protein 1 homolog</fullName>
    </alternativeName>
</protein>
<feature type="compositionally biased region" description="Basic and acidic residues" evidence="16">
    <location>
        <begin position="154"/>
        <end position="173"/>
    </location>
</feature>
<dbReference type="InterPro" id="IPR001067">
    <property type="entry name" value="Nuc_translocat"/>
</dbReference>
<dbReference type="CDD" id="cd00130">
    <property type="entry name" value="PAS"/>
    <property type="match status" value="2"/>
</dbReference>
<comment type="similarity">
    <text evidence="3">Belongs to the RAP1 family.</text>
</comment>
<evidence type="ECO:0000256" key="13">
    <source>
        <dbReference type="ARBA" id="ARBA00023242"/>
    </source>
</evidence>
<dbReference type="InterPro" id="IPR001610">
    <property type="entry name" value="PAC"/>
</dbReference>
<evidence type="ECO:0000256" key="15">
    <source>
        <dbReference type="SAM" id="Coils"/>
    </source>
</evidence>
<feature type="compositionally biased region" description="Pro residues" evidence="16">
    <location>
        <begin position="1319"/>
        <end position="1332"/>
    </location>
</feature>
<evidence type="ECO:0000256" key="5">
    <source>
        <dbReference type="ARBA" id="ARBA00022454"/>
    </source>
</evidence>
<dbReference type="GO" id="GO:0005654">
    <property type="term" value="C:nucleoplasm"/>
    <property type="evidence" value="ECO:0007669"/>
    <property type="project" value="UniProtKB-ARBA"/>
</dbReference>
<evidence type="ECO:0000256" key="1">
    <source>
        <dbReference type="ARBA" id="ARBA00004123"/>
    </source>
</evidence>
<keyword evidence="11" id="KW-0010">Activator</keyword>
<name>C3XWF6_BRAFL</name>
<dbReference type="eggNOG" id="KOG3561">
    <property type="taxonomic scope" value="Eukaryota"/>
</dbReference>
<dbReference type="SUPFAM" id="SSF55785">
    <property type="entry name" value="PYP-like sensor domain (PAS domain)"/>
    <property type="match status" value="2"/>
</dbReference>
<dbReference type="SUPFAM" id="SSF47459">
    <property type="entry name" value="HLH, helix-loop-helix DNA-binding domain"/>
    <property type="match status" value="1"/>
</dbReference>
<evidence type="ECO:0000256" key="7">
    <source>
        <dbReference type="ARBA" id="ARBA00022895"/>
    </source>
</evidence>
<keyword evidence="8" id="KW-0805">Transcription regulation</keyword>
<feature type="region of interest" description="Disordered" evidence="16">
    <location>
        <begin position="1364"/>
        <end position="1384"/>
    </location>
</feature>
<dbReference type="InterPro" id="IPR000014">
    <property type="entry name" value="PAS"/>
</dbReference>
<dbReference type="Gene3D" id="3.30.450.20">
    <property type="entry name" value="PAS domain"/>
    <property type="match status" value="2"/>
</dbReference>
<dbReference type="Pfam" id="PF08914">
    <property type="entry name" value="Myb_Rap1"/>
    <property type="match status" value="1"/>
</dbReference>
<dbReference type="PROSITE" id="PS50888">
    <property type="entry name" value="BHLH"/>
    <property type="match status" value="1"/>
</dbReference>
<dbReference type="GO" id="GO:0005737">
    <property type="term" value="C:cytoplasm"/>
    <property type="evidence" value="ECO:0007669"/>
    <property type="project" value="InterPro"/>
</dbReference>
<sequence length="1410" mass="157086">MFLQHSFTVSVQHGGGLLTSRSRDENSIKLAEEGQSTRDCDTYSHRYILDCVEKNTLLPLEQYNRQKFLRSEQINILKYVAEHSDPTRPVGGNKIWKEMALYKITKHSWHAMRDHYLKHLKGKEHLYQLSDRLKYSRIQFRKDASPTTDDDGDKDAPRDAEEHQSEHSNKDDSINIDMFNSSDEEEKESGDPTEPTEVSSAQGSSAQATSAQGSSAKMTTAQATSTQGTSAKTTSAQATSAQATSSQASSAQASSAQATSAKVNSAQLTSAQVDSTLASTTLRRSPLKRRGKVTPVEEKTQGACGRSDGAGVQKESHEVPASSDDMDDHLAVLAVDVKKKQVKEEAILPEKRARLNPNDGKNGDIQDVKQDKHQQVGSDAVQEPASAAEAQEELREEDGMLEDEPRGDEEDEDHLLTVLEGCVKIKELMTEFSLSLLMVTRALYYHRGDVGATRTFLRTGKKTHEKRIQRVLDFNNAANFIVTNLKIIDSITRCYDEGNLHSPLKWDDESSFMYDDMEEDEKDRNKSKKACNMAMEGSHRVAQVYHDFRLEQSSWRKKMEESAGWVPGYLAHDMVFQTYYVSAYELERQSRNRSEKKRRDQFNILINELCSMVSSNNRKMDKSSVLQSTIAFLKRNKEITAQSEANEIKENWKPPFLTNEEFSQLMLDATNGFMLAINKQGKILYVSENVTSLLGHLPNDLVGNTLGDMVHEKEKVQTCNLLTHHTLHLDQTESDYGHDKHLSFSCHFVRGKIDPTEEPAYECIKLSGSYRRSLSGKISSTCKVEKDNQKTKGGVGGSGGDEVVLVMTAKLLAPLFLKEMSVVDETKREFTSRHSLEWKFLFLDHRAPPIIGYLPFEVLGTSGYDYYHVDDLDRISICHEQLMQCGEGTSCCYRFLTKGQQWIWLQTRYYITYNQWNSKPEFIVCTHTVVSYSEVCNKLRQELGLSDSGDNVDMSVSFGTLKRSLSNSSLAVSEKSRKSQRSSAPDRSPHGSAEMHSVQVGETTPGSVQGEDFPDITKQYKTLNDLLTTKTRPVSSHSSSTSVQQPSNPSQRPQPSSSHHSAPQTVPSAAQSSLAKFSQYRVADEISSTGTLTENDAMTTMSESVYHSPPSEMPMGALIRPPQLRLQEQLLQRHQALQDTIRRQQEELQLLRQQILMQCPMVTDPGVLTAMSVQQNSLPYPPSSSLPTPAMPYPPSQAAPMTNSMQQVPQASLLTSQSNMANMPGGVFVQGQMSSILQAPPQGGQYGAGQVHAMGIIQGQFVASQGVQPGPSSSGLASQMDNVSRFDFGQNKTSVVTNPTSKGSLMTTAQLLSPQVHMMPPPQSPTGVPAPGPAAQTSKSSRPLTVAQRLQMQQQQRLQQANLQSQVQQQPQQQQQQQQQQAQLAAANFPYYIHQMYQRQDSDTHSQHSQ</sequence>
<dbReference type="PANTHER" id="PTHR46055:SF3">
    <property type="entry name" value="CIRCADIAN LOCOMOTER OUTPUT CYCLES PROTEIN KAPUT"/>
    <property type="match status" value="1"/>
</dbReference>
<feature type="compositionally biased region" description="Basic and acidic residues" evidence="16">
    <location>
        <begin position="361"/>
        <end position="374"/>
    </location>
</feature>
<feature type="region of interest" description="Disordered" evidence="16">
    <location>
        <begin position="969"/>
        <end position="1013"/>
    </location>
</feature>
<dbReference type="Gene3D" id="4.10.280.10">
    <property type="entry name" value="Helix-loop-helix DNA-binding domain"/>
    <property type="match status" value="1"/>
</dbReference>
<feature type="domain" description="BHLH" evidence="18">
    <location>
        <begin position="586"/>
        <end position="636"/>
    </location>
</feature>
<dbReference type="FunFam" id="1.10.10.60:FF:000246">
    <property type="entry name" value="Telomeric repeat-binding factor 2-interacting protein 1"/>
    <property type="match status" value="1"/>
</dbReference>
<dbReference type="Gene3D" id="1.10.10.60">
    <property type="entry name" value="Homeodomain-like"/>
    <property type="match status" value="1"/>
</dbReference>
<gene>
    <name evidence="19" type="ORF">BRAFLDRAFT_63636</name>
</gene>
<evidence type="ECO:0000256" key="6">
    <source>
        <dbReference type="ARBA" id="ARBA00022737"/>
    </source>
</evidence>
<feature type="domain" description="PAS" evidence="17">
    <location>
        <begin position="659"/>
        <end position="715"/>
    </location>
</feature>
<evidence type="ECO:0000256" key="16">
    <source>
        <dbReference type="SAM" id="MobiDB-lite"/>
    </source>
</evidence>
<keyword evidence="9" id="KW-0090">Biological rhythms</keyword>
<keyword evidence="5" id="KW-0158">Chromosome</keyword>
<dbReference type="CDD" id="cd11655">
    <property type="entry name" value="rap1_myb-like"/>
    <property type="match status" value="1"/>
</dbReference>
<dbReference type="GO" id="GO:0000781">
    <property type="term" value="C:chromosome, telomeric region"/>
    <property type="evidence" value="ECO:0007669"/>
    <property type="project" value="UniProtKB-SubCell"/>
</dbReference>
<dbReference type="Pfam" id="PF14598">
    <property type="entry name" value="PAS_11"/>
    <property type="match status" value="1"/>
</dbReference>
<evidence type="ECO:0000259" key="17">
    <source>
        <dbReference type="PROSITE" id="PS50112"/>
    </source>
</evidence>
<evidence type="ECO:0000256" key="14">
    <source>
        <dbReference type="ARBA" id="ARBA00032471"/>
    </source>
</evidence>
<dbReference type="SMART" id="SM00091">
    <property type="entry name" value="PAS"/>
    <property type="match status" value="2"/>
</dbReference>
<feature type="compositionally biased region" description="Low complexity" evidence="16">
    <location>
        <begin position="1033"/>
        <end position="1064"/>
    </location>
</feature>
<dbReference type="PROSITE" id="PS50112">
    <property type="entry name" value="PAS"/>
    <property type="match status" value="1"/>
</dbReference>
<dbReference type="SMART" id="SM00353">
    <property type="entry name" value="HLH"/>
    <property type="match status" value="1"/>
</dbReference>
<dbReference type="InterPro" id="IPR013767">
    <property type="entry name" value="PAS_fold"/>
</dbReference>
<dbReference type="InParanoid" id="C3XWF6"/>
<dbReference type="InterPro" id="IPR036638">
    <property type="entry name" value="HLH_DNA-bd_sf"/>
</dbReference>